<dbReference type="EMBL" id="CP023344">
    <property type="protein sequence ID" value="ATC64037.1"/>
    <property type="molecule type" value="Genomic_DNA"/>
</dbReference>
<dbReference type="AlphaFoldDB" id="A0A290Q6Y8"/>
<dbReference type="Proteomes" id="UP000217265">
    <property type="component" value="Chromosome"/>
</dbReference>
<evidence type="ECO:0000313" key="5">
    <source>
        <dbReference type="Proteomes" id="UP000217265"/>
    </source>
</evidence>
<reference evidence="4 5" key="1">
    <citation type="submission" date="2017-09" db="EMBL/GenBank/DDBJ databases">
        <title>Complete genome sequence of Verrucomicrobial strain HZ-65, isolated from freshwater.</title>
        <authorList>
            <person name="Choi A."/>
        </authorList>
    </citation>
    <scope>NUCLEOTIDE SEQUENCE [LARGE SCALE GENOMIC DNA]</scope>
    <source>
        <strain evidence="4 5">HZ-65</strain>
    </source>
</reference>
<sequence>MKTSRLFRLLGGLCLAVLTAASTAFAFEGKVDMTLTNGPKDKDPMAMSYRMKGEKMRMDFGGADSSSKKKKKKNDAAGAMIMDFKKKEMTMLIDEEKMYMVRELPELKPEDTKRKKGDEEFKPTGRKEKIAGVEAEEYVGKADGRIVEVWVTKEMGRYVSQQGAEGKGGWEAFMEKENMFPLRTITRKKVGGPEESRMEVTAIDRSKQDGKLFEPPSDYTKMEMPNMGDMLKGLIPGR</sequence>
<feature type="signal peptide" evidence="2">
    <location>
        <begin position="1"/>
        <end position="26"/>
    </location>
</feature>
<protein>
    <recommendedName>
        <fullName evidence="3">DUF4412 domain-containing protein</fullName>
    </recommendedName>
</protein>
<feature type="domain" description="DUF4412" evidence="3">
    <location>
        <begin position="27"/>
        <end position="219"/>
    </location>
</feature>
<keyword evidence="2" id="KW-0732">Signal</keyword>
<evidence type="ECO:0000313" key="4">
    <source>
        <dbReference type="EMBL" id="ATC64037.1"/>
    </source>
</evidence>
<keyword evidence="5" id="KW-1185">Reference proteome</keyword>
<gene>
    <name evidence="4" type="ORF">CMV30_08790</name>
</gene>
<dbReference type="OrthoDB" id="9798841at2"/>
<proteinExistence type="predicted"/>
<evidence type="ECO:0000256" key="2">
    <source>
        <dbReference type="SAM" id="SignalP"/>
    </source>
</evidence>
<evidence type="ECO:0000259" key="3">
    <source>
        <dbReference type="Pfam" id="PF14371"/>
    </source>
</evidence>
<name>A0A290Q6Y8_9BACT</name>
<feature type="region of interest" description="Disordered" evidence="1">
    <location>
        <begin position="206"/>
        <end position="238"/>
    </location>
</feature>
<feature type="chain" id="PRO_5012245296" description="DUF4412 domain-containing protein" evidence="2">
    <location>
        <begin position="27"/>
        <end position="238"/>
    </location>
</feature>
<dbReference type="KEGG" id="vbh:CMV30_08790"/>
<dbReference type="Pfam" id="PF14371">
    <property type="entry name" value="DUF4412"/>
    <property type="match status" value="1"/>
</dbReference>
<dbReference type="RefSeq" id="WP_096055669.1">
    <property type="nucleotide sequence ID" value="NZ_CP023344.1"/>
</dbReference>
<dbReference type="InterPro" id="IPR025524">
    <property type="entry name" value="DUF4412"/>
</dbReference>
<organism evidence="4 5">
    <name type="scientific">Nibricoccus aquaticus</name>
    <dbReference type="NCBI Taxonomy" id="2576891"/>
    <lineage>
        <taxon>Bacteria</taxon>
        <taxon>Pseudomonadati</taxon>
        <taxon>Verrucomicrobiota</taxon>
        <taxon>Opitutia</taxon>
        <taxon>Opitutales</taxon>
        <taxon>Opitutaceae</taxon>
        <taxon>Nibricoccus</taxon>
    </lineage>
</organism>
<accession>A0A290Q6Y8</accession>
<evidence type="ECO:0000256" key="1">
    <source>
        <dbReference type="SAM" id="MobiDB-lite"/>
    </source>
</evidence>